<feature type="domain" description="Glucose-methanol-choline oxidoreductase N-terminal" evidence="5">
    <location>
        <begin position="218"/>
        <end position="334"/>
    </location>
</feature>
<dbReference type="PANTHER" id="PTHR46056:SF12">
    <property type="entry name" value="LONG-CHAIN-ALCOHOL OXIDASE"/>
    <property type="match status" value="1"/>
</dbReference>
<keyword evidence="4" id="KW-0560">Oxidoreductase</keyword>
<evidence type="ECO:0000259" key="6">
    <source>
        <dbReference type="Pfam" id="PF05199"/>
    </source>
</evidence>
<keyword evidence="3" id="KW-0274">FAD</keyword>
<evidence type="ECO:0000313" key="7">
    <source>
        <dbReference type="EMBL" id="TYP79267.1"/>
    </source>
</evidence>
<dbReference type="InterPro" id="IPR036188">
    <property type="entry name" value="FAD/NAD-bd_sf"/>
</dbReference>
<dbReference type="GO" id="GO:0016614">
    <property type="term" value="F:oxidoreductase activity, acting on CH-OH group of donors"/>
    <property type="evidence" value="ECO:0007669"/>
    <property type="project" value="InterPro"/>
</dbReference>
<dbReference type="OrthoDB" id="9787779at2"/>
<evidence type="ECO:0000256" key="2">
    <source>
        <dbReference type="ARBA" id="ARBA00022630"/>
    </source>
</evidence>
<dbReference type="PANTHER" id="PTHR46056">
    <property type="entry name" value="LONG-CHAIN-ALCOHOL OXIDASE"/>
    <property type="match status" value="1"/>
</dbReference>
<comment type="similarity">
    <text evidence="1">Belongs to the GMC oxidoreductase family.</text>
</comment>
<gene>
    <name evidence="7" type="ORF">BCM02_101385</name>
</gene>
<dbReference type="Pfam" id="PF00732">
    <property type="entry name" value="GMC_oxred_N"/>
    <property type="match status" value="1"/>
</dbReference>
<feature type="domain" description="Glucose-methanol-choline oxidoreductase C-terminal" evidence="6">
    <location>
        <begin position="504"/>
        <end position="555"/>
    </location>
</feature>
<evidence type="ECO:0000256" key="4">
    <source>
        <dbReference type="ARBA" id="ARBA00023002"/>
    </source>
</evidence>
<protein>
    <submittedName>
        <fullName evidence="7">Choline dehydrogenase-like flavoprotein</fullName>
    </submittedName>
</protein>
<dbReference type="GO" id="GO:0050660">
    <property type="term" value="F:flavin adenine dinucleotide binding"/>
    <property type="evidence" value="ECO:0007669"/>
    <property type="project" value="InterPro"/>
</dbReference>
<name>A0A5S5CK28_9BACL</name>
<evidence type="ECO:0000259" key="5">
    <source>
        <dbReference type="Pfam" id="PF00732"/>
    </source>
</evidence>
<evidence type="ECO:0000256" key="3">
    <source>
        <dbReference type="ARBA" id="ARBA00022827"/>
    </source>
</evidence>
<dbReference type="Proteomes" id="UP000323257">
    <property type="component" value="Unassembled WGS sequence"/>
</dbReference>
<accession>A0A5S5CK28</accession>
<dbReference type="Pfam" id="PF05199">
    <property type="entry name" value="GMC_oxred_C"/>
    <property type="match status" value="1"/>
</dbReference>
<keyword evidence="8" id="KW-1185">Reference proteome</keyword>
<dbReference type="RefSeq" id="WP_148927349.1">
    <property type="nucleotide sequence ID" value="NZ_VNHS01000001.1"/>
</dbReference>
<evidence type="ECO:0000313" key="8">
    <source>
        <dbReference type="Proteomes" id="UP000323257"/>
    </source>
</evidence>
<dbReference type="EMBL" id="VNHS01000001">
    <property type="protein sequence ID" value="TYP79267.1"/>
    <property type="molecule type" value="Genomic_DNA"/>
</dbReference>
<evidence type="ECO:0000256" key="1">
    <source>
        <dbReference type="ARBA" id="ARBA00010790"/>
    </source>
</evidence>
<sequence length="568" mass="62485">MSKPDVIVIGSGGGGAVIAKELGEQGLDVLVLEAGPWYGNVKWPEPNKYGGAASSASPDDLNIALLRKHYSKYEGEMNDLITGRMRWGPADRDRAPWYRNMKQRGFVWQVAGVGGTTQIYLANSPRAFPSAIDGIWPLSYEELIPYYEKVEATLPVAFAPSTAKEELFFYGAKKAGWPLIPTLNVTNPGYRPQPNAILLPNRHLMDPTYSMEQLSHMEGCTLAGHCINGCPHGPSVDRVAKRSANVSYIPLALRTGRVTIRPNTFVTKVLTEKRPAGELYASGVRVRDTWTGETEELHADAVVMAAGTIETPRLWLNSGLPDNGWVGKGLVNHYFDWVTGLFDERDLLSILGSPTTDPFVGHTSGARLDIPGLGSMIVTGLSPGLTSSMSFGLSQAGYADLHPYAQAMPDYARGWVVGSQWREWMSRYRQTLSIAIFTEEEVDRRNGVSLDPLLKDENGSIPLVRYVPGPRAIRNRQALVRIAVELLRKAGARKILRSDWPASLMIHMESTMRMGYVVDASGEALQVERLYIADNSVHVNGLGGVNPTLTTQALATRTAEKMARKYFR</sequence>
<organism evidence="7 8">
    <name type="scientific">Paenibacillus methanolicus</name>
    <dbReference type="NCBI Taxonomy" id="582686"/>
    <lineage>
        <taxon>Bacteria</taxon>
        <taxon>Bacillati</taxon>
        <taxon>Bacillota</taxon>
        <taxon>Bacilli</taxon>
        <taxon>Bacillales</taxon>
        <taxon>Paenibacillaceae</taxon>
        <taxon>Paenibacillus</taxon>
    </lineage>
</organism>
<dbReference type="InterPro" id="IPR007867">
    <property type="entry name" value="GMC_OxRtase_C"/>
</dbReference>
<proteinExistence type="inferred from homology"/>
<comment type="caution">
    <text evidence="7">The sequence shown here is derived from an EMBL/GenBank/DDBJ whole genome shotgun (WGS) entry which is preliminary data.</text>
</comment>
<keyword evidence="2" id="KW-0285">Flavoprotein</keyword>
<reference evidence="7 8" key="1">
    <citation type="submission" date="2019-07" db="EMBL/GenBank/DDBJ databases">
        <title>Genomic Encyclopedia of Type Strains, Phase III (KMG-III): the genomes of soil and plant-associated and newly described type strains.</title>
        <authorList>
            <person name="Whitman W."/>
        </authorList>
    </citation>
    <scope>NUCLEOTIDE SEQUENCE [LARGE SCALE GENOMIC DNA]</scope>
    <source>
        <strain evidence="7 8">BL24</strain>
    </source>
</reference>
<dbReference type="Gene3D" id="3.50.50.60">
    <property type="entry name" value="FAD/NAD(P)-binding domain"/>
    <property type="match status" value="2"/>
</dbReference>
<dbReference type="AlphaFoldDB" id="A0A5S5CK28"/>
<dbReference type="SUPFAM" id="SSF51905">
    <property type="entry name" value="FAD/NAD(P)-binding domain"/>
    <property type="match status" value="1"/>
</dbReference>
<dbReference type="InterPro" id="IPR000172">
    <property type="entry name" value="GMC_OxRdtase_N"/>
</dbReference>